<dbReference type="Proteomes" id="UP001226091">
    <property type="component" value="Chromosome"/>
</dbReference>
<gene>
    <name evidence="1" type="ORF">QLQ22_19285</name>
</gene>
<accession>A0ACD4R8P0</accession>
<keyword evidence="2" id="KW-1185">Reference proteome</keyword>
<name>A0ACD4R8P0_9BACI</name>
<sequence length="76" mass="8306">MTNAGNVLKHTAPIPNKAALFSLPSDGNIFSRLKAPVLALFKLMENMDISEQRKITITIGMGSVKELADMNGFSWL</sequence>
<proteinExistence type="predicted"/>
<evidence type="ECO:0000313" key="2">
    <source>
        <dbReference type="Proteomes" id="UP001226091"/>
    </source>
</evidence>
<dbReference type="EMBL" id="CP126116">
    <property type="protein sequence ID" value="WHZ56814.1"/>
    <property type="molecule type" value="Genomic_DNA"/>
</dbReference>
<reference evidence="2" key="1">
    <citation type="journal article" date="2025" name="Aquaculture">
        <title>Assessment of the bioflocculant production and safety properties of Metabacillus hrfriensis sp. nov. based on phenotypic and whole-genome sequencing analysis.</title>
        <authorList>
            <person name="Zhang R."/>
            <person name="Zhao Z."/>
            <person name="Luo L."/>
            <person name="Wang S."/>
            <person name="Guo K."/>
            <person name="Xu W."/>
        </authorList>
    </citation>
    <scope>NUCLEOTIDE SEQUENCE [LARGE SCALE GENOMIC DNA]</scope>
    <source>
        <strain evidence="2">CT-WN-B3</strain>
    </source>
</reference>
<protein>
    <submittedName>
        <fullName evidence="1">Uncharacterized protein</fullName>
    </submittedName>
</protein>
<evidence type="ECO:0000313" key="1">
    <source>
        <dbReference type="EMBL" id="WHZ56814.1"/>
    </source>
</evidence>
<organism evidence="1 2">
    <name type="scientific">Metabacillus hrfriensis</name>
    <dbReference type="NCBI Taxonomy" id="3048891"/>
    <lineage>
        <taxon>Bacteria</taxon>
        <taxon>Bacillati</taxon>
        <taxon>Bacillota</taxon>
        <taxon>Bacilli</taxon>
        <taxon>Bacillales</taxon>
        <taxon>Bacillaceae</taxon>
        <taxon>Metabacillus</taxon>
    </lineage>
</organism>